<gene>
    <name evidence="2" type="ORF">QSP1433_LOCUS13805</name>
</gene>
<name>A0A7S2SG66_9STRA</name>
<sequence>MTRFNLICAVLAATAGVTTAAEGSLRVDPVDAVRKMTEETDRPGLWVSCGNDFEECRHMPQDRQVWVRYGTENGRKYYKRAFQKAHCSPGYFGGDPVHNQKKTCEFFNYGSKPNETQADDEYDLWHQQEFSFAADEGHEYHVPPGVYTVRYGPINGPYLFTQVGTYNTESIYECKGFHDIAQGLRKYCYLSGSKIQGEDLEEVKEDDWQLCASEGQTCNFDADESRTGGYLVRWGLRSAKFFYYRTSSSLYCGKNSFNNADPVRGQIKTCEVLKIKSIV</sequence>
<reference evidence="2" key="1">
    <citation type="submission" date="2021-01" db="EMBL/GenBank/DDBJ databases">
        <authorList>
            <person name="Corre E."/>
            <person name="Pelletier E."/>
            <person name="Niang G."/>
            <person name="Scheremetjew M."/>
            <person name="Finn R."/>
            <person name="Kale V."/>
            <person name="Holt S."/>
            <person name="Cochrane G."/>
            <person name="Meng A."/>
            <person name="Brown T."/>
            <person name="Cohen L."/>
        </authorList>
    </citation>
    <scope>NUCLEOTIDE SEQUENCE</scope>
    <source>
        <strain evidence="2">NY070348D</strain>
    </source>
</reference>
<keyword evidence="1" id="KW-0732">Signal</keyword>
<evidence type="ECO:0000256" key="1">
    <source>
        <dbReference type="SAM" id="SignalP"/>
    </source>
</evidence>
<organism evidence="2">
    <name type="scientific">Mucochytrium quahogii</name>
    <dbReference type="NCBI Taxonomy" id="96639"/>
    <lineage>
        <taxon>Eukaryota</taxon>
        <taxon>Sar</taxon>
        <taxon>Stramenopiles</taxon>
        <taxon>Bigyra</taxon>
        <taxon>Labyrinthulomycetes</taxon>
        <taxon>Thraustochytrida</taxon>
        <taxon>Thraustochytriidae</taxon>
        <taxon>Mucochytrium</taxon>
    </lineage>
</organism>
<accession>A0A7S2SG66</accession>
<dbReference type="AlphaFoldDB" id="A0A7S2SG66"/>
<evidence type="ECO:0000313" key="2">
    <source>
        <dbReference type="EMBL" id="CAD9699127.1"/>
    </source>
</evidence>
<proteinExistence type="predicted"/>
<dbReference type="EMBL" id="HBHK01021695">
    <property type="protein sequence ID" value="CAD9699127.1"/>
    <property type="molecule type" value="Transcribed_RNA"/>
</dbReference>
<feature type="chain" id="PRO_5030717280" evidence="1">
    <location>
        <begin position="21"/>
        <end position="279"/>
    </location>
</feature>
<feature type="signal peptide" evidence="1">
    <location>
        <begin position="1"/>
        <end position="20"/>
    </location>
</feature>
<protein>
    <submittedName>
        <fullName evidence="2">Uncharacterized protein</fullName>
    </submittedName>
</protein>